<dbReference type="Proteomes" id="UP000188354">
    <property type="component" value="Chromosome LG08"/>
</dbReference>
<dbReference type="Pfam" id="PF04576">
    <property type="entry name" value="Zein-binding"/>
    <property type="match status" value="1"/>
</dbReference>
<keyword evidence="3" id="KW-1133">Transmembrane helix</keyword>
<accession>A0A1J7HWV4</accession>
<feature type="compositionally biased region" description="Polar residues" evidence="6">
    <location>
        <begin position="289"/>
        <end position="305"/>
    </location>
</feature>
<reference evidence="8 9" key="1">
    <citation type="journal article" date="2017" name="Plant Biotechnol. J.">
        <title>A comprehensive draft genome sequence for lupin (Lupinus angustifolius), an emerging health food: insights into plant-microbe interactions and legume evolution.</title>
        <authorList>
            <person name="Hane J.K."/>
            <person name="Ming Y."/>
            <person name="Kamphuis L.G."/>
            <person name="Nelson M.N."/>
            <person name="Garg G."/>
            <person name="Atkins C.A."/>
            <person name="Bayer P.E."/>
            <person name="Bravo A."/>
            <person name="Bringans S."/>
            <person name="Cannon S."/>
            <person name="Edwards D."/>
            <person name="Foley R."/>
            <person name="Gao L.L."/>
            <person name="Harrison M.J."/>
            <person name="Huang W."/>
            <person name="Hurgobin B."/>
            <person name="Li S."/>
            <person name="Liu C.W."/>
            <person name="McGrath A."/>
            <person name="Morahan G."/>
            <person name="Murray J."/>
            <person name="Weller J."/>
            <person name="Jian J."/>
            <person name="Singh K.B."/>
        </authorList>
    </citation>
    <scope>NUCLEOTIDE SEQUENCE [LARGE SCALE GENOMIC DNA]</scope>
    <source>
        <strain evidence="9">cv. Tanjil</strain>
        <tissue evidence="8">Whole plant</tissue>
    </source>
</reference>
<dbReference type="AlphaFoldDB" id="A0A1J7HWV4"/>
<evidence type="ECO:0000256" key="5">
    <source>
        <dbReference type="SAM" id="Coils"/>
    </source>
</evidence>
<protein>
    <recommendedName>
        <fullName evidence="7">GTD-binding domain-containing protein</fullName>
    </recommendedName>
</protein>
<feature type="coiled-coil region" evidence="5">
    <location>
        <begin position="63"/>
        <end position="125"/>
    </location>
</feature>
<name>A0A1J7HWV4_LUPAN</name>
<dbReference type="GO" id="GO:0000287">
    <property type="term" value="F:magnesium ion binding"/>
    <property type="evidence" value="ECO:0007669"/>
    <property type="project" value="InterPro"/>
</dbReference>
<dbReference type="InterPro" id="IPR007656">
    <property type="entry name" value="GTD-bd"/>
</dbReference>
<evidence type="ECO:0000313" key="8">
    <source>
        <dbReference type="EMBL" id="OIW06261.1"/>
    </source>
</evidence>
<feature type="compositionally biased region" description="Basic and acidic residues" evidence="6">
    <location>
        <begin position="306"/>
        <end position="322"/>
    </location>
</feature>
<dbReference type="PROSITE" id="PS51775">
    <property type="entry name" value="GTD_BINDING"/>
    <property type="match status" value="1"/>
</dbReference>
<feature type="domain" description="GTD-binding" evidence="7">
    <location>
        <begin position="61"/>
        <end position="159"/>
    </location>
</feature>
<keyword evidence="5" id="KW-0175">Coiled coil</keyword>
<dbReference type="Gramene" id="OIW06261">
    <property type="protein sequence ID" value="OIW06261"/>
    <property type="gene ID" value="TanjilG_19940"/>
</dbReference>
<evidence type="ECO:0000256" key="6">
    <source>
        <dbReference type="SAM" id="MobiDB-lite"/>
    </source>
</evidence>
<dbReference type="SUPFAM" id="SSF48576">
    <property type="entry name" value="Terpenoid synthases"/>
    <property type="match status" value="1"/>
</dbReference>
<dbReference type="InterPro" id="IPR005630">
    <property type="entry name" value="Terpene_synthase_metal-bd"/>
</dbReference>
<gene>
    <name evidence="8" type="ORF">TanjilG_19940</name>
</gene>
<evidence type="ECO:0000256" key="2">
    <source>
        <dbReference type="ARBA" id="ARBA00022692"/>
    </source>
</evidence>
<dbReference type="STRING" id="3871.A0A1J7HWV4"/>
<keyword evidence="9" id="KW-1185">Reference proteome</keyword>
<keyword evidence="2" id="KW-0812">Transmembrane</keyword>
<comment type="subcellular location">
    <subcellularLocation>
        <location evidence="1">Membrane</location>
    </subcellularLocation>
</comment>
<keyword evidence="4" id="KW-0472">Membrane</keyword>
<dbReference type="Gene3D" id="1.10.600.10">
    <property type="entry name" value="Farnesyl Diphosphate Synthase"/>
    <property type="match status" value="1"/>
</dbReference>
<dbReference type="PANTHER" id="PTHR31422">
    <property type="entry name" value="BNAANNG28530D PROTEIN"/>
    <property type="match status" value="1"/>
</dbReference>
<dbReference type="InterPro" id="IPR008949">
    <property type="entry name" value="Isoprenoid_synthase_dom_sf"/>
</dbReference>
<proteinExistence type="predicted"/>
<organism evidence="8 9">
    <name type="scientific">Lupinus angustifolius</name>
    <name type="common">Narrow-leaved blue lupine</name>
    <dbReference type="NCBI Taxonomy" id="3871"/>
    <lineage>
        <taxon>Eukaryota</taxon>
        <taxon>Viridiplantae</taxon>
        <taxon>Streptophyta</taxon>
        <taxon>Embryophyta</taxon>
        <taxon>Tracheophyta</taxon>
        <taxon>Spermatophyta</taxon>
        <taxon>Magnoliopsida</taxon>
        <taxon>eudicotyledons</taxon>
        <taxon>Gunneridae</taxon>
        <taxon>Pentapetalae</taxon>
        <taxon>rosids</taxon>
        <taxon>fabids</taxon>
        <taxon>Fabales</taxon>
        <taxon>Fabaceae</taxon>
        <taxon>Papilionoideae</taxon>
        <taxon>50 kb inversion clade</taxon>
        <taxon>genistoids sensu lato</taxon>
        <taxon>core genistoids</taxon>
        <taxon>Genisteae</taxon>
        <taxon>Lupinus</taxon>
    </lineage>
</organism>
<feature type="region of interest" description="Disordered" evidence="6">
    <location>
        <begin position="251"/>
        <end position="322"/>
    </location>
</feature>
<dbReference type="GO" id="GO:0010333">
    <property type="term" value="F:terpene synthase activity"/>
    <property type="evidence" value="ECO:0007669"/>
    <property type="project" value="InterPro"/>
</dbReference>
<evidence type="ECO:0000256" key="4">
    <source>
        <dbReference type="ARBA" id="ARBA00023136"/>
    </source>
</evidence>
<evidence type="ECO:0000256" key="1">
    <source>
        <dbReference type="ARBA" id="ARBA00004370"/>
    </source>
</evidence>
<sequence>MDVELVLSSKDLLKCCNCGCSCSLAAQSSGTWMRSVKRKHDEFELDSGLRVPMFARIGIENECMALREMVSSQQKTIEDLNAELEEERNSASTAANEAMSMILRLQREKAEIQMESRQFKRFAEQKMSHDQEEFLSLEDLLYKREQIIQSLTCEVQAYKHRMMSFGLTEEEVEGEQYELSTYEYPALKCNVLHGVMDANNDDTDIEKYAFGENPSDRLRDLENRIFQMERSPTYSQMDGDYTGKNTFEKVIVGQSPRRTRHSRKFSSDSTSFGGMGRENGPDFQMDSPKVNNNSRKDNFSQSDDPSNLKKEDKASESDDTSDRIYTVDFVQVGAPDNGFTESKARGGAFEDYATSPRESGKNADFEDSDIKKLYMRLHALEADRESMRQAIISMSTDKAQFVLLKEIAQHLCKEMSPERRMTERKPSIVGSFSFFSIFTREKETGDIPKSIQCYMNETRVSEKEACEYMKSMMHTTWKKMNEEACNSSFPESFIDVAINLAKMALCMYQHGDGHTIQDPKINSRIVSLIFQPIPDLYAQKSS</sequence>
<dbReference type="OMA" id="KANIGTY"/>
<evidence type="ECO:0000313" key="9">
    <source>
        <dbReference type="Proteomes" id="UP000188354"/>
    </source>
</evidence>
<dbReference type="PANTHER" id="PTHR31422:SF52">
    <property type="entry name" value="ZEIN-BINDING DOMAIN-CONTAINING PROTEIN-RELATED"/>
    <property type="match status" value="1"/>
</dbReference>
<dbReference type="Pfam" id="PF03936">
    <property type="entry name" value="Terpene_synth_C"/>
    <property type="match status" value="1"/>
</dbReference>
<dbReference type="EMBL" id="CM007368">
    <property type="protein sequence ID" value="OIW06261.1"/>
    <property type="molecule type" value="Genomic_DNA"/>
</dbReference>
<dbReference type="GO" id="GO:0016020">
    <property type="term" value="C:membrane"/>
    <property type="evidence" value="ECO:0007669"/>
    <property type="project" value="UniProtKB-SubCell"/>
</dbReference>
<evidence type="ECO:0000256" key="3">
    <source>
        <dbReference type="ARBA" id="ARBA00022989"/>
    </source>
</evidence>
<dbReference type="GO" id="GO:0080115">
    <property type="term" value="F:myosin XI tail binding"/>
    <property type="evidence" value="ECO:0007669"/>
    <property type="project" value="UniProtKB-ARBA"/>
</dbReference>
<evidence type="ECO:0000259" key="7">
    <source>
        <dbReference type="PROSITE" id="PS51775"/>
    </source>
</evidence>